<feature type="transmembrane region" description="Helical" evidence="1">
    <location>
        <begin position="122"/>
        <end position="142"/>
    </location>
</feature>
<dbReference type="EMBL" id="JXJN01019941">
    <property type="status" value="NOT_ANNOTATED_CDS"/>
    <property type="molecule type" value="Genomic_DNA"/>
</dbReference>
<protein>
    <submittedName>
        <fullName evidence="2">Uncharacterized protein</fullName>
    </submittedName>
</protein>
<organism evidence="2 3">
    <name type="scientific">Glossina palpalis gambiensis</name>
    <dbReference type="NCBI Taxonomy" id="67801"/>
    <lineage>
        <taxon>Eukaryota</taxon>
        <taxon>Metazoa</taxon>
        <taxon>Ecdysozoa</taxon>
        <taxon>Arthropoda</taxon>
        <taxon>Hexapoda</taxon>
        <taxon>Insecta</taxon>
        <taxon>Pterygota</taxon>
        <taxon>Neoptera</taxon>
        <taxon>Endopterygota</taxon>
        <taxon>Diptera</taxon>
        <taxon>Brachycera</taxon>
        <taxon>Muscomorpha</taxon>
        <taxon>Hippoboscoidea</taxon>
        <taxon>Glossinidae</taxon>
        <taxon>Glossina</taxon>
    </lineage>
</organism>
<name>A0A1B0BSZ3_9MUSC</name>
<keyword evidence="1" id="KW-0472">Membrane</keyword>
<sequence length="151" mass="17384">MLKSNASIQCHFNDTREDMEIYIYAIGTLYKLLMLALQISTEGTELFSSRCHSYLIDSIQSNRRGDPVLISSPWRCHVLWCIIQSCCKPKRTCSLVSAFSALVRSRTLIHLYGTFVFRRRSVLLAAHSTMLFVVIMMHGNNVKRTKLKNKH</sequence>
<accession>A0A1B0BSZ3</accession>
<evidence type="ECO:0000313" key="2">
    <source>
        <dbReference type="EnsemblMetazoa" id="GPPI039588-PA"/>
    </source>
</evidence>
<dbReference type="Proteomes" id="UP000092460">
    <property type="component" value="Unassembled WGS sequence"/>
</dbReference>
<keyword evidence="1" id="KW-0812">Transmembrane</keyword>
<keyword evidence="1" id="KW-1133">Transmembrane helix</keyword>
<dbReference type="AlphaFoldDB" id="A0A1B0BSZ3"/>
<reference evidence="3" key="1">
    <citation type="submission" date="2015-01" db="EMBL/GenBank/DDBJ databases">
        <authorList>
            <person name="Aksoy S."/>
            <person name="Warren W."/>
            <person name="Wilson R.K."/>
        </authorList>
    </citation>
    <scope>NUCLEOTIDE SEQUENCE [LARGE SCALE GENOMIC DNA]</scope>
    <source>
        <strain evidence="3">IAEA</strain>
    </source>
</reference>
<dbReference type="EnsemblMetazoa" id="GPPI039588-RA">
    <property type="protein sequence ID" value="GPPI039588-PA"/>
    <property type="gene ID" value="GPPI039588"/>
</dbReference>
<keyword evidence="3" id="KW-1185">Reference proteome</keyword>
<feature type="transmembrane region" description="Helical" evidence="1">
    <location>
        <begin position="21"/>
        <end position="39"/>
    </location>
</feature>
<dbReference type="VEuPathDB" id="VectorBase:GPPI039588"/>
<evidence type="ECO:0000313" key="3">
    <source>
        <dbReference type="Proteomes" id="UP000092460"/>
    </source>
</evidence>
<reference evidence="2" key="2">
    <citation type="submission" date="2020-05" db="UniProtKB">
        <authorList>
            <consortium name="EnsemblMetazoa"/>
        </authorList>
    </citation>
    <scope>IDENTIFICATION</scope>
    <source>
        <strain evidence="2">IAEA</strain>
    </source>
</reference>
<dbReference type="STRING" id="67801.A0A1B0BSZ3"/>
<evidence type="ECO:0000256" key="1">
    <source>
        <dbReference type="SAM" id="Phobius"/>
    </source>
</evidence>
<proteinExistence type="predicted"/>